<dbReference type="FunFam" id="3.50.50.60:FF:000083">
    <property type="entry name" value="Geranylgeranyl diphosphate reductase"/>
    <property type="match status" value="1"/>
</dbReference>
<evidence type="ECO:0000256" key="1">
    <source>
        <dbReference type="ARBA" id="ARBA00006632"/>
    </source>
</evidence>
<organism evidence="12 13">
    <name type="scientific">Litoreibacter roseus</name>
    <dbReference type="NCBI Taxonomy" id="2601869"/>
    <lineage>
        <taxon>Bacteria</taxon>
        <taxon>Pseudomonadati</taxon>
        <taxon>Pseudomonadota</taxon>
        <taxon>Alphaproteobacteria</taxon>
        <taxon>Rhodobacterales</taxon>
        <taxon>Roseobacteraceae</taxon>
        <taxon>Litoreibacter</taxon>
    </lineage>
</organism>
<evidence type="ECO:0000256" key="4">
    <source>
        <dbReference type="ARBA" id="ARBA00022857"/>
    </source>
</evidence>
<dbReference type="AlphaFoldDB" id="A0A6N6JEQ8"/>
<keyword evidence="6" id="KW-0149">Chlorophyll biosynthesis</keyword>
<dbReference type="GO" id="GO:0015995">
    <property type="term" value="P:chlorophyll biosynthetic process"/>
    <property type="evidence" value="ECO:0007669"/>
    <property type="project" value="UniProtKB-KW"/>
</dbReference>
<evidence type="ECO:0000256" key="3">
    <source>
        <dbReference type="ARBA" id="ARBA00022531"/>
    </source>
</evidence>
<gene>
    <name evidence="12" type="primary">bchP</name>
    <name evidence="12" type="ORF">KIN_16990</name>
</gene>
<dbReference type="InterPro" id="IPR023753">
    <property type="entry name" value="FAD/NAD-binding_dom"/>
</dbReference>
<comment type="catalytic activity">
    <reaction evidence="9">
        <text>phytyl diphosphate + 3 NADP(+) = geranylgeranyl diphosphate + 3 NADPH + 3 H(+)</text>
        <dbReference type="Rhea" id="RHEA:26229"/>
        <dbReference type="ChEBI" id="CHEBI:15378"/>
        <dbReference type="ChEBI" id="CHEBI:57533"/>
        <dbReference type="ChEBI" id="CHEBI:57783"/>
        <dbReference type="ChEBI" id="CHEBI:58349"/>
        <dbReference type="ChEBI" id="CHEBI:75434"/>
        <dbReference type="EC" id="1.3.1.83"/>
    </reaction>
</comment>
<evidence type="ECO:0000256" key="8">
    <source>
        <dbReference type="ARBA" id="ARBA00033069"/>
    </source>
</evidence>
<keyword evidence="13" id="KW-1185">Reference proteome</keyword>
<dbReference type="GO" id="GO:0015979">
    <property type="term" value="P:photosynthesis"/>
    <property type="evidence" value="ECO:0007669"/>
    <property type="project" value="UniProtKB-KW"/>
</dbReference>
<evidence type="ECO:0000259" key="11">
    <source>
        <dbReference type="Pfam" id="PF07992"/>
    </source>
</evidence>
<comment type="caution">
    <text evidence="12">The sequence shown here is derived from an EMBL/GenBank/DDBJ whole genome shotgun (WGS) entry which is preliminary data.</text>
</comment>
<keyword evidence="4" id="KW-0521">NADP</keyword>
<evidence type="ECO:0000256" key="10">
    <source>
        <dbReference type="ARBA" id="ARBA00067637"/>
    </source>
</evidence>
<dbReference type="PANTHER" id="PTHR42685">
    <property type="entry name" value="GERANYLGERANYL DIPHOSPHATE REDUCTASE"/>
    <property type="match status" value="1"/>
</dbReference>
<dbReference type="NCBIfam" id="TIGR02032">
    <property type="entry name" value="GG-red-SF"/>
    <property type="match status" value="1"/>
</dbReference>
<dbReference type="SUPFAM" id="SSF51905">
    <property type="entry name" value="FAD/NAD(P)-binding domain"/>
    <property type="match status" value="1"/>
</dbReference>
<name>A0A6N6JEQ8_9RHOB</name>
<dbReference type="RefSeq" id="WP_159805952.1">
    <property type="nucleotide sequence ID" value="NZ_BLJE01000002.1"/>
</dbReference>
<comment type="similarity">
    <text evidence="1">Belongs to the geranylgeranyl reductase family. ChlP subfamily.</text>
</comment>
<evidence type="ECO:0000313" key="12">
    <source>
        <dbReference type="EMBL" id="GFE64625.1"/>
    </source>
</evidence>
<keyword evidence="5" id="KW-0560">Oxidoreductase</keyword>
<evidence type="ECO:0000256" key="2">
    <source>
        <dbReference type="ARBA" id="ARBA00012380"/>
    </source>
</evidence>
<proteinExistence type="inferred from homology"/>
<dbReference type="GO" id="GO:0102067">
    <property type="term" value="F:geranylgeranyl diphosphate reductase activity"/>
    <property type="evidence" value="ECO:0007669"/>
    <property type="project" value="UniProtKB-EC"/>
</dbReference>
<accession>A0A6N6JEQ8</accession>
<keyword evidence="3" id="KW-0602">Photosynthesis</keyword>
<dbReference type="NCBIfam" id="TIGR02023">
    <property type="entry name" value="BchP-ChlP"/>
    <property type="match status" value="1"/>
</dbReference>
<evidence type="ECO:0000256" key="9">
    <source>
        <dbReference type="ARBA" id="ARBA00047837"/>
    </source>
</evidence>
<dbReference type="InterPro" id="IPR050407">
    <property type="entry name" value="Geranylgeranyl_reductase"/>
</dbReference>
<dbReference type="InterPro" id="IPR010253">
    <property type="entry name" value="BchP_ChlP_pln/prok"/>
</dbReference>
<dbReference type="Pfam" id="PF07992">
    <property type="entry name" value="Pyr_redox_2"/>
    <property type="match status" value="1"/>
</dbReference>
<evidence type="ECO:0000256" key="7">
    <source>
        <dbReference type="ARBA" id="ARBA00023444"/>
    </source>
</evidence>
<evidence type="ECO:0000256" key="6">
    <source>
        <dbReference type="ARBA" id="ARBA00023171"/>
    </source>
</evidence>
<protein>
    <recommendedName>
        <fullName evidence="10">Geranylgeranyl diphosphate reductase</fullName>
        <ecNumber evidence="2">1.3.1.83</ecNumber>
    </recommendedName>
    <alternativeName>
        <fullName evidence="8">Geranylgeranyl reductase</fullName>
    </alternativeName>
</protein>
<evidence type="ECO:0000313" key="13">
    <source>
        <dbReference type="Proteomes" id="UP000436822"/>
    </source>
</evidence>
<dbReference type="EC" id="1.3.1.83" evidence="2"/>
<dbReference type="Proteomes" id="UP000436822">
    <property type="component" value="Unassembled WGS sequence"/>
</dbReference>
<dbReference type="InterPro" id="IPR036188">
    <property type="entry name" value="FAD/NAD-bd_sf"/>
</dbReference>
<evidence type="ECO:0000256" key="5">
    <source>
        <dbReference type="ARBA" id="ARBA00023002"/>
    </source>
</evidence>
<dbReference type="PANTHER" id="PTHR42685:SF4">
    <property type="entry name" value="GERANYLGERANYL DIPHOSPHATE REDUCTASE, CHLOROPLASTIC"/>
    <property type="match status" value="1"/>
</dbReference>
<dbReference type="EMBL" id="BLJE01000002">
    <property type="protein sequence ID" value="GFE64625.1"/>
    <property type="molecule type" value="Genomic_DNA"/>
</dbReference>
<sequence length="393" mass="42564">MIYDVVIVGGGPAGATAAEDLARKGHTVAMLDRAGRIKPCGGAIPPRAVADFDIPEDQLVARISTARMISPTARSVDIPIENGYVGMVDREHFDEFLRVRAKKAGVHRYTGTFLRIDREDGSTKVVYRDKVSRNTLELETKLIIGADGARSDVARAEVPGGDTIPYVIAYHEIIEAPTGPSAYDPTRCDVIYDGAISPDFYGWVFPHGKSASVGMGTGIDGIDLKEATRSLRENAGLSGCETIRKEGAPIPLKPLDKWDNGRDVVLAGDAAGVVAPSSGEGIYYAMEGGRQAANAAMACLASGRVKDLGLARKAFLKQHGTVFRVLGAMQDAYYKSDERRERFVSLCHDIDVQRLTFEAYMNKKLVRARPMAHLKIGLKNAAHLLRLIPAVRT</sequence>
<dbReference type="InterPro" id="IPR011777">
    <property type="entry name" value="Geranylgeranyl_Rdtase_fam"/>
</dbReference>
<reference evidence="12 13" key="1">
    <citation type="submission" date="2019-12" db="EMBL/GenBank/DDBJ databases">
        <title>Litoreibacter badius sp. nov., a novel bacteriochlorophyll a-containing bacterium in the genus Litoreibacter.</title>
        <authorList>
            <person name="Kanamuro M."/>
            <person name="Takabe Y."/>
            <person name="Mori K."/>
            <person name="Takaichi S."/>
            <person name="Hanada S."/>
        </authorList>
    </citation>
    <scope>NUCLEOTIDE SEQUENCE [LARGE SCALE GENOMIC DNA]</scope>
    <source>
        <strain evidence="12 13">K6</strain>
    </source>
</reference>
<dbReference type="Gene3D" id="3.50.50.60">
    <property type="entry name" value="FAD/NAD(P)-binding domain"/>
    <property type="match status" value="1"/>
</dbReference>
<dbReference type="GO" id="GO:0045550">
    <property type="term" value="F:geranylgeranyl reductase activity"/>
    <property type="evidence" value="ECO:0007669"/>
    <property type="project" value="InterPro"/>
</dbReference>
<dbReference type="PRINTS" id="PR00420">
    <property type="entry name" value="RNGMNOXGNASE"/>
</dbReference>
<feature type="domain" description="FAD/NAD(P)-binding" evidence="11">
    <location>
        <begin position="3"/>
        <end position="161"/>
    </location>
</feature>
<comment type="pathway">
    <text evidence="7">Porphyrin-containing compound metabolism.</text>
</comment>
<dbReference type="OrthoDB" id="417034at2"/>